<dbReference type="GO" id="GO:0004222">
    <property type="term" value="F:metalloendopeptidase activity"/>
    <property type="evidence" value="ECO:0007669"/>
    <property type="project" value="TreeGrafter"/>
</dbReference>
<feature type="domain" description="LysM" evidence="4">
    <location>
        <begin position="231"/>
        <end position="276"/>
    </location>
</feature>
<dbReference type="RefSeq" id="WP_213369681.1">
    <property type="nucleotide sequence ID" value="NZ_QTKX01000002.1"/>
</dbReference>
<dbReference type="InterPro" id="IPR011098">
    <property type="entry name" value="G5_dom"/>
</dbReference>
<dbReference type="SUPFAM" id="SSF54106">
    <property type="entry name" value="LysM domain"/>
    <property type="match status" value="1"/>
</dbReference>
<dbReference type="InterPro" id="IPR016047">
    <property type="entry name" value="M23ase_b-sheet_dom"/>
</dbReference>
<dbReference type="SUPFAM" id="SSF51261">
    <property type="entry name" value="Duplicated hybrid motif"/>
    <property type="match status" value="1"/>
</dbReference>
<dbReference type="SMART" id="SM01208">
    <property type="entry name" value="G5"/>
    <property type="match status" value="1"/>
</dbReference>
<dbReference type="Pfam" id="PF07501">
    <property type="entry name" value="G5"/>
    <property type="match status" value="1"/>
</dbReference>
<name>A0A944GWX0_9BACI</name>
<evidence type="ECO:0000259" key="4">
    <source>
        <dbReference type="PROSITE" id="PS51782"/>
    </source>
</evidence>
<dbReference type="CDD" id="cd00118">
    <property type="entry name" value="LysM"/>
    <property type="match status" value="1"/>
</dbReference>
<dbReference type="InterPro" id="IPR011055">
    <property type="entry name" value="Dup_hybrid_motif"/>
</dbReference>
<keyword evidence="6" id="KW-1185">Reference proteome</keyword>
<dbReference type="InterPro" id="IPR036779">
    <property type="entry name" value="LysM_dom_sf"/>
</dbReference>
<comment type="caution">
    <text evidence="5">The sequence shown here is derived from an EMBL/GenBank/DDBJ whole genome shotgun (WGS) entry which is preliminary data.</text>
</comment>
<organism evidence="5 6">
    <name type="scientific">Mesobacillus boroniphilus</name>
    <dbReference type="NCBI Taxonomy" id="308892"/>
    <lineage>
        <taxon>Bacteria</taxon>
        <taxon>Bacillati</taxon>
        <taxon>Bacillota</taxon>
        <taxon>Bacilli</taxon>
        <taxon>Bacillales</taxon>
        <taxon>Bacillaceae</taxon>
        <taxon>Mesobacillus</taxon>
    </lineage>
</organism>
<feature type="signal peptide" evidence="2">
    <location>
        <begin position="1"/>
        <end position="46"/>
    </location>
</feature>
<dbReference type="Proteomes" id="UP000761411">
    <property type="component" value="Unassembled WGS sequence"/>
</dbReference>
<proteinExistence type="predicted"/>
<dbReference type="Pfam" id="PF01476">
    <property type="entry name" value="LysM"/>
    <property type="match status" value="1"/>
</dbReference>
<dbReference type="Gene3D" id="2.70.70.10">
    <property type="entry name" value="Glucose Permease (Domain IIA)"/>
    <property type="match status" value="1"/>
</dbReference>
<dbReference type="InterPro" id="IPR050570">
    <property type="entry name" value="Cell_wall_metabolism_enzyme"/>
</dbReference>
<evidence type="ECO:0000313" key="5">
    <source>
        <dbReference type="EMBL" id="MBS8265388.1"/>
    </source>
</evidence>
<accession>A0A944GWX0</accession>
<dbReference type="Pfam" id="PF01551">
    <property type="entry name" value="Peptidase_M23"/>
    <property type="match status" value="1"/>
</dbReference>
<dbReference type="PANTHER" id="PTHR21666:SF270">
    <property type="entry name" value="MUREIN HYDROLASE ACTIVATOR ENVC"/>
    <property type="match status" value="1"/>
</dbReference>
<sequence length="492" mass="53995">MNNLKHRLSNLAGKTSREMKPAIKKSIMAAVTVAALSFGAGNAALAADSGLTTVYYVYLNNEFVGTVADKTQVEQLVEDKLTSVKEEYADLDVELGLDVSFIPEQVFSSATSANTGEVLEMLKDEMTVQAEASALVIGDKPVAYVKDQEAANEVIRTLMLQYITEEELAEVENRKNSPNLPVPEVKENETRILDVHFTQEVSQSEEKVDPEKVLSVEEAVQLLKKGTLEEQKYQVKEGDVLGSIANSHNLKLAELLSLNEGLTEDAVLKPGQELNVTVLKPFIEVIVDRQVYTEEEVPFEREVIKDSSMFKGDTKKKQEGQVGMKGVTSSLTEQNGRVIKKEVINEVVLDEPVTEIVIKGTKVVPSRGDGTFVWPTNGGYVSSRQGYRWSRMHKGIDIARPSNYTIKAADNGNVVYAGNKGDGYGNKIIIDHNNGYRTMYAHLASISVNVGQTVSRGSSIGIMGRTGNSTGIHLHFEVYQNGKIIDPLSKLP</sequence>
<evidence type="ECO:0000256" key="1">
    <source>
        <dbReference type="ARBA" id="ARBA00022729"/>
    </source>
</evidence>
<dbReference type="EMBL" id="QTKX01000002">
    <property type="protein sequence ID" value="MBS8265388.1"/>
    <property type="molecule type" value="Genomic_DNA"/>
</dbReference>
<dbReference type="Gene3D" id="2.20.230.10">
    <property type="entry name" value="Resuscitation-promoting factor rpfb"/>
    <property type="match status" value="1"/>
</dbReference>
<evidence type="ECO:0000256" key="2">
    <source>
        <dbReference type="SAM" id="SignalP"/>
    </source>
</evidence>
<dbReference type="CDD" id="cd12797">
    <property type="entry name" value="M23_peptidase"/>
    <property type="match status" value="1"/>
</dbReference>
<dbReference type="PANTHER" id="PTHR21666">
    <property type="entry name" value="PEPTIDASE-RELATED"/>
    <property type="match status" value="1"/>
</dbReference>
<dbReference type="AlphaFoldDB" id="A0A944GWX0"/>
<gene>
    <name evidence="5" type="ORF">DYI25_13245</name>
</gene>
<evidence type="ECO:0000259" key="3">
    <source>
        <dbReference type="PROSITE" id="PS51109"/>
    </source>
</evidence>
<feature type="domain" description="G5" evidence="3">
    <location>
        <begin position="283"/>
        <end position="363"/>
    </location>
</feature>
<dbReference type="Gene3D" id="3.10.350.10">
    <property type="entry name" value="LysM domain"/>
    <property type="match status" value="1"/>
</dbReference>
<dbReference type="PROSITE" id="PS51109">
    <property type="entry name" value="G5"/>
    <property type="match status" value="1"/>
</dbReference>
<dbReference type="PROSITE" id="PS51782">
    <property type="entry name" value="LYSM"/>
    <property type="match status" value="1"/>
</dbReference>
<dbReference type="InterPro" id="IPR018392">
    <property type="entry name" value="LysM"/>
</dbReference>
<reference evidence="5 6" key="1">
    <citation type="journal article" date="2021" name="Microorganisms">
        <title>Bacterial Dimethylsulfoniopropionate Biosynthesis in the East China Sea.</title>
        <authorList>
            <person name="Liu J."/>
            <person name="Zhang Y."/>
            <person name="Liu J."/>
            <person name="Zhong H."/>
            <person name="Williams B.T."/>
            <person name="Zheng Y."/>
            <person name="Curson A.R.J."/>
            <person name="Sun C."/>
            <person name="Sun H."/>
            <person name="Song D."/>
            <person name="Wagner Mackenzie B."/>
            <person name="Bermejo Martinez A."/>
            <person name="Todd J.D."/>
            <person name="Zhang X.H."/>
        </authorList>
    </citation>
    <scope>NUCLEOTIDE SEQUENCE [LARGE SCALE GENOMIC DNA]</scope>
    <source>
        <strain evidence="5 6">ESS08</strain>
    </source>
</reference>
<dbReference type="SMART" id="SM00257">
    <property type="entry name" value="LysM"/>
    <property type="match status" value="1"/>
</dbReference>
<evidence type="ECO:0000313" key="6">
    <source>
        <dbReference type="Proteomes" id="UP000761411"/>
    </source>
</evidence>
<feature type="chain" id="PRO_5037521235" evidence="2">
    <location>
        <begin position="47"/>
        <end position="492"/>
    </location>
</feature>
<keyword evidence="1 2" id="KW-0732">Signal</keyword>
<protein>
    <submittedName>
        <fullName evidence="5">M23 family peptidase</fullName>
    </submittedName>
</protein>